<gene>
    <name evidence="5 8" type="primary">rimM</name>
    <name evidence="8" type="ORF">STARVERO_02821</name>
</gene>
<comment type="subcellular location">
    <subcellularLocation>
        <location evidence="5">Cytoplasm</location>
    </subcellularLocation>
</comment>
<evidence type="ECO:0000256" key="2">
    <source>
        <dbReference type="ARBA" id="ARBA00022517"/>
    </source>
</evidence>
<evidence type="ECO:0000256" key="3">
    <source>
        <dbReference type="ARBA" id="ARBA00022552"/>
    </source>
</evidence>
<dbReference type="EMBL" id="CACSAS010000001">
    <property type="protein sequence ID" value="CAA0101891.1"/>
    <property type="molecule type" value="Genomic_DNA"/>
</dbReference>
<dbReference type="GO" id="GO:0042274">
    <property type="term" value="P:ribosomal small subunit biogenesis"/>
    <property type="evidence" value="ECO:0007669"/>
    <property type="project" value="UniProtKB-UniRule"/>
</dbReference>
<dbReference type="HAMAP" id="MF_00014">
    <property type="entry name" value="Ribosome_mat_RimM"/>
    <property type="match status" value="1"/>
</dbReference>
<dbReference type="Gene3D" id="2.30.30.240">
    <property type="entry name" value="PRC-barrel domain"/>
    <property type="match status" value="1"/>
</dbReference>
<evidence type="ECO:0000256" key="4">
    <source>
        <dbReference type="ARBA" id="ARBA00023186"/>
    </source>
</evidence>
<keyword evidence="2 5" id="KW-0690">Ribosome biogenesis</keyword>
<dbReference type="InterPro" id="IPR002676">
    <property type="entry name" value="RimM_N"/>
</dbReference>
<dbReference type="AlphaFoldDB" id="A0A5S9PE06"/>
<dbReference type="GO" id="GO:0006364">
    <property type="term" value="P:rRNA processing"/>
    <property type="evidence" value="ECO:0007669"/>
    <property type="project" value="UniProtKB-UniRule"/>
</dbReference>
<dbReference type="InterPro" id="IPR036976">
    <property type="entry name" value="RimM_N_sf"/>
</dbReference>
<dbReference type="InterPro" id="IPR011961">
    <property type="entry name" value="RimM"/>
</dbReference>
<protein>
    <recommendedName>
        <fullName evidence="5">Ribosome maturation factor RimM</fullName>
    </recommendedName>
</protein>
<dbReference type="InterPro" id="IPR011033">
    <property type="entry name" value="PRC_barrel-like_sf"/>
</dbReference>
<evidence type="ECO:0000259" key="7">
    <source>
        <dbReference type="Pfam" id="PF24986"/>
    </source>
</evidence>
<dbReference type="GO" id="GO:0005737">
    <property type="term" value="C:cytoplasm"/>
    <property type="evidence" value="ECO:0007669"/>
    <property type="project" value="UniProtKB-SubCell"/>
</dbReference>
<comment type="domain">
    <text evidence="5">The PRC barrel domain binds ribosomal protein uS19.</text>
</comment>
<dbReference type="InterPro" id="IPR009000">
    <property type="entry name" value="Transl_B-barrel_sf"/>
</dbReference>
<feature type="domain" description="Ribosome maturation factor RimM PRC barrel" evidence="7">
    <location>
        <begin position="100"/>
        <end position="170"/>
    </location>
</feature>
<dbReference type="Gene3D" id="2.40.30.60">
    <property type="entry name" value="RimM"/>
    <property type="match status" value="1"/>
</dbReference>
<keyword evidence="9" id="KW-1185">Reference proteome</keyword>
<dbReference type="SUPFAM" id="SSF50447">
    <property type="entry name" value="Translation proteins"/>
    <property type="match status" value="1"/>
</dbReference>
<dbReference type="PANTHER" id="PTHR33692">
    <property type="entry name" value="RIBOSOME MATURATION FACTOR RIMM"/>
    <property type="match status" value="1"/>
</dbReference>
<proteinExistence type="inferred from homology"/>
<evidence type="ECO:0000256" key="5">
    <source>
        <dbReference type="HAMAP-Rule" id="MF_00014"/>
    </source>
</evidence>
<evidence type="ECO:0000313" key="8">
    <source>
        <dbReference type="EMBL" id="CAA0101891.1"/>
    </source>
</evidence>
<keyword evidence="1 5" id="KW-0963">Cytoplasm</keyword>
<feature type="domain" description="RimM N-terminal" evidence="6">
    <location>
        <begin position="8"/>
        <end position="86"/>
    </location>
</feature>
<dbReference type="NCBIfam" id="TIGR02273">
    <property type="entry name" value="16S_RimM"/>
    <property type="match status" value="1"/>
</dbReference>
<accession>A0A5S9PE06</accession>
<dbReference type="GO" id="GO:0043022">
    <property type="term" value="F:ribosome binding"/>
    <property type="evidence" value="ECO:0007669"/>
    <property type="project" value="InterPro"/>
</dbReference>
<dbReference type="Pfam" id="PF01782">
    <property type="entry name" value="RimM"/>
    <property type="match status" value="1"/>
</dbReference>
<keyword evidence="4 5" id="KW-0143">Chaperone</keyword>
<sequence length="184" mass="19860">MSNDRILLARIGAPHGVRGDVRLFVFADDPDSLKRYKPLTDETGKRVFKVKTLRPAKDHFVARIEGVDTREAAEALTNTGLYVTRDLLPEPEDEDDFYHADLIGLAAVTTEGAAFGTVVAVHDFGAGDIIEVAPEDGGKGGAKTLMLPFTRAVVPTVDIKGGRIVVDPAEWAREEAPPPEADRG</sequence>
<comment type="subunit">
    <text evidence="5">Binds ribosomal protein uS19.</text>
</comment>
<name>A0A5S9PE06_9HYPH</name>
<reference evidence="8 9" key="1">
    <citation type="submission" date="2019-12" db="EMBL/GenBank/DDBJ databases">
        <authorList>
            <person name="Reyes-Prieto M."/>
        </authorList>
    </citation>
    <scope>NUCLEOTIDE SEQUENCE [LARGE SCALE GENOMIC DNA]</scope>
    <source>
        <strain evidence="8">HF14-78462</strain>
    </source>
</reference>
<dbReference type="PANTHER" id="PTHR33692:SF1">
    <property type="entry name" value="RIBOSOME MATURATION FACTOR RIMM"/>
    <property type="match status" value="1"/>
</dbReference>
<evidence type="ECO:0000256" key="1">
    <source>
        <dbReference type="ARBA" id="ARBA00022490"/>
    </source>
</evidence>
<comment type="similarity">
    <text evidence="5">Belongs to the RimM family.</text>
</comment>
<dbReference type="Pfam" id="PF24986">
    <property type="entry name" value="PRC_RimM"/>
    <property type="match status" value="1"/>
</dbReference>
<keyword evidence="3 5" id="KW-0698">rRNA processing</keyword>
<comment type="function">
    <text evidence="5">An accessory protein needed during the final step in the assembly of 30S ribosomal subunit, possibly for assembly of the head region. Essential for efficient processing of 16S rRNA. May be needed both before and after RbfA during the maturation of 16S rRNA. It has affinity for free ribosomal 30S subunits but not for 70S ribosomes.</text>
</comment>
<evidence type="ECO:0000313" key="9">
    <source>
        <dbReference type="Proteomes" id="UP000433050"/>
    </source>
</evidence>
<dbReference type="InterPro" id="IPR056792">
    <property type="entry name" value="PRC_RimM"/>
</dbReference>
<evidence type="ECO:0000259" key="6">
    <source>
        <dbReference type="Pfam" id="PF01782"/>
    </source>
</evidence>
<dbReference type="GO" id="GO:0005840">
    <property type="term" value="C:ribosome"/>
    <property type="evidence" value="ECO:0007669"/>
    <property type="project" value="InterPro"/>
</dbReference>
<dbReference type="SUPFAM" id="SSF50346">
    <property type="entry name" value="PRC-barrel domain"/>
    <property type="match status" value="1"/>
</dbReference>
<dbReference type="RefSeq" id="WP_159599541.1">
    <property type="nucleotide sequence ID" value="NZ_CACSAS010000001.1"/>
</dbReference>
<organism evidence="8 9">
    <name type="scientific">Starkeya nomas</name>
    <dbReference type="NCBI Taxonomy" id="2666134"/>
    <lineage>
        <taxon>Bacteria</taxon>
        <taxon>Pseudomonadati</taxon>
        <taxon>Pseudomonadota</taxon>
        <taxon>Alphaproteobacteria</taxon>
        <taxon>Hyphomicrobiales</taxon>
        <taxon>Xanthobacteraceae</taxon>
        <taxon>Starkeya</taxon>
    </lineage>
</organism>
<dbReference type="Proteomes" id="UP000433050">
    <property type="component" value="Unassembled WGS sequence"/>
</dbReference>